<dbReference type="RefSeq" id="NP_001342269.1">
    <property type="nucleotide sequence ID" value="NM_001355327.1"/>
</dbReference>
<evidence type="ECO:0000313" key="2">
    <source>
        <dbReference type="EMBL" id="ADJ41776.1"/>
    </source>
</evidence>
<dbReference type="AlphaFoldDB" id="D8FGD3"/>
<keyword evidence="3" id="KW-1185">Reference proteome</keyword>
<dbReference type="EMBL" id="AE016818">
    <property type="protein sequence ID" value="ADJ41776.1"/>
    <property type="molecule type" value="Genomic_DNA"/>
</dbReference>
<feature type="chain" id="PRO_5003114157" evidence="1">
    <location>
        <begin position="26"/>
        <end position="368"/>
    </location>
</feature>
<evidence type="ECO:0000256" key="1">
    <source>
        <dbReference type="SAM" id="SignalP"/>
    </source>
</evidence>
<evidence type="ECO:0000313" key="3">
    <source>
        <dbReference type="Proteomes" id="UP000000591"/>
    </source>
</evidence>
<dbReference type="KEGG" id="ago:AGOS_AER018WA"/>
<sequence>MRRGGILAGIMFVSTAARWPGAAWAGSILDVCGGSTAGCSADGDIHNALLDPVLAAAQELALRTFYCEGDPFSKIYVRLKALELTTTPEDIKRILETWPRWGLRGAGAANESTLYDAILREALEAEVADLVAREEAGEADAALLGGAWDFAQDIALFERPIMEVAAAYVDALRGLKAILQEPGNVNTDVVRAWINDWFVKSPMMFRLALLQIKSSAKRMALERKYRRYYLQRILTGAWFYVDITHAAQRLFGEYRTGFDDVYPEVYNKFLHNLNSSFVEEFNSFYRRPNFASESPTDGDPQEIMFRMLEYSLRGVFALKEPMATCFLGVAFVSAHDECYKCIVNTSQRELVLMYKLITMYMSMKTKSS</sequence>
<accession>D8FGD3</accession>
<dbReference type="InParanoid" id="D8FGD3"/>
<protein>
    <submittedName>
        <fullName evidence="2">AER018W-Ap</fullName>
    </submittedName>
</protein>
<dbReference type="HOGENOM" id="CLU_750003_0_0_1"/>
<gene>
    <name evidence="2" type="ORF">AGOS_AER018WA</name>
</gene>
<dbReference type="OMA" id="VSAHDEC"/>
<feature type="signal peptide" evidence="1">
    <location>
        <begin position="1"/>
        <end position="25"/>
    </location>
</feature>
<name>D8FGD3_EREGS</name>
<dbReference type="GeneID" id="9487591"/>
<proteinExistence type="predicted"/>
<reference evidence="3" key="2">
    <citation type="journal article" date="2013" name="G3 (Bethesda)">
        <title>Genomes of Ashbya fungi isolated from insects reveal four mating-type loci, numerous translocations, lack of transposons, and distinct gene duplications.</title>
        <authorList>
            <person name="Dietrich F.S."/>
            <person name="Voegeli S."/>
            <person name="Kuo S."/>
            <person name="Philippsen P."/>
        </authorList>
    </citation>
    <scope>GENOME REANNOTATION</scope>
    <source>
        <strain evidence="3">ATCC 10895 / CBS 109.51 / FGSC 9923 / NRRL Y-1056</strain>
    </source>
</reference>
<keyword evidence="1" id="KW-0732">Signal</keyword>
<dbReference type="OrthoDB" id="4055778at2759"/>
<reference evidence="2 3" key="1">
    <citation type="journal article" date="2004" name="Science">
        <title>The Ashbya gossypii genome as a tool for mapping the ancient Saccharomyces cerevisiae genome.</title>
        <authorList>
            <person name="Dietrich F.S."/>
            <person name="Voegeli S."/>
            <person name="Brachat S."/>
            <person name="Lerch A."/>
            <person name="Gates K."/>
            <person name="Steiner S."/>
            <person name="Mohr C."/>
            <person name="Pohlmann R."/>
            <person name="Luedi P."/>
            <person name="Choi S."/>
            <person name="Wing R.A."/>
            <person name="Flavier A."/>
            <person name="Gaffney T.D."/>
            <person name="Philippsen P."/>
        </authorList>
    </citation>
    <scope>NUCLEOTIDE SEQUENCE [LARGE SCALE GENOMIC DNA]</scope>
    <source>
        <strain evidence="3">ATCC 10895 / CBS 109.51 / FGSC 9923 / NRRL Y-1056</strain>
    </source>
</reference>
<dbReference type="Proteomes" id="UP000000591">
    <property type="component" value="Chromosome V"/>
</dbReference>
<organism evidence="2 3">
    <name type="scientific">Eremothecium gossypii (strain ATCC 10895 / CBS 109.51 / FGSC 9923 / NRRL Y-1056)</name>
    <name type="common">Yeast</name>
    <name type="synonym">Ashbya gossypii</name>
    <dbReference type="NCBI Taxonomy" id="284811"/>
    <lineage>
        <taxon>Eukaryota</taxon>
        <taxon>Fungi</taxon>
        <taxon>Dikarya</taxon>
        <taxon>Ascomycota</taxon>
        <taxon>Saccharomycotina</taxon>
        <taxon>Saccharomycetes</taxon>
        <taxon>Saccharomycetales</taxon>
        <taxon>Saccharomycetaceae</taxon>
        <taxon>Eremothecium</taxon>
    </lineage>
</organism>